<protein>
    <recommendedName>
        <fullName evidence="10">RagB/SusD domain-containing protein</fullName>
    </recommendedName>
</protein>
<gene>
    <name evidence="8" type="ORF">HMPREF9447_02430</name>
</gene>
<dbReference type="Pfam" id="PF14322">
    <property type="entry name" value="SusD-like_3"/>
    <property type="match status" value="1"/>
</dbReference>
<evidence type="ECO:0000313" key="9">
    <source>
        <dbReference type="Proteomes" id="UP000009872"/>
    </source>
</evidence>
<dbReference type="SUPFAM" id="SSF48452">
    <property type="entry name" value="TPR-like"/>
    <property type="match status" value="1"/>
</dbReference>
<dbReference type="HOGENOM" id="CLU_015553_0_3_10"/>
<comment type="subcellular location">
    <subcellularLocation>
        <location evidence="1">Cell outer membrane</location>
    </subcellularLocation>
</comment>
<dbReference type="Proteomes" id="UP000009872">
    <property type="component" value="Unassembled WGS sequence"/>
</dbReference>
<dbReference type="eggNOG" id="COG0614">
    <property type="taxonomic scope" value="Bacteria"/>
</dbReference>
<dbReference type="Gene3D" id="1.25.40.390">
    <property type="match status" value="1"/>
</dbReference>
<keyword evidence="4" id="KW-0472">Membrane</keyword>
<feature type="domain" description="RagB/SusD" evidence="6">
    <location>
        <begin position="339"/>
        <end position="640"/>
    </location>
</feature>
<dbReference type="PROSITE" id="PS51257">
    <property type="entry name" value="PROKAR_LIPOPROTEIN"/>
    <property type="match status" value="1"/>
</dbReference>
<dbReference type="InterPro" id="IPR011990">
    <property type="entry name" value="TPR-like_helical_dom_sf"/>
</dbReference>
<evidence type="ECO:0000256" key="5">
    <source>
        <dbReference type="ARBA" id="ARBA00023237"/>
    </source>
</evidence>
<keyword evidence="5" id="KW-0998">Cell outer membrane</keyword>
<organism evidence="8 9">
    <name type="scientific">Bacteroides oleiciplenus YIT 12058</name>
    <dbReference type="NCBI Taxonomy" id="742727"/>
    <lineage>
        <taxon>Bacteria</taxon>
        <taxon>Pseudomonadati</taxon>
        <taxon>Bacteroidota</taxon>
        <taxon>Bacteroidia</taxon>
        <taxon>Bacteroidales</taxon>
        <taxon>Bacteroidaceae</taxon>
        <taxon>Bacteroides</taxon>
    </lineage>
</organism>
<dbReference type="RefSeq" id="WP_009129989.1">
    <property type="nucleotide sequence ID" value="NZ_JH992941.1"/>
</dbReference>
<evidence type="ECO:0000256" key="4">
    <source>
        <dbReference type="ARBA" id="ARBA00023136"/>
    </source>
</evidence>
<evidence type="ECO:0000256" key="3">
    <source>
        <dbReference type="ARBA" id="ARBA00022729"/>
    </source>
</evidence>
<sequence length="640" mass="73336">MKIYKSTVAGVLVSLSMVLTTGCNDFLDKSPDDQLTMEMVFSDKVRTEDWLASVYSSIPSPMWGYFKEQGYNIMGDDITIPQEWSPFGWANVYAYTTGNWSPISTWDPYYWVELPKRIRTGLVFLENVRVIPAVDLTETYVNQMKNEVRFMIAYYYSLMIEIYGPIPFTPGVIYPVDSPASELMTPQVPYDQIVDWIDAELLDVSKNLPAVYPSNNDWGRATSIMALAIRAKTLLYAASPLFNGNPDFKDWKNSDGVNLFDPEVKVEKWQKAANAHRELIEAAEAAGYRLYYEYNADGTIDPFMSYYNMSLKRFSDGNREIIFGRPQNVDLNFWQAHHLPKGIGGNAAMGVTQELVDAFYMANGKMPITGYNEDGSPIINPESGYVEKGFSSGAELRHTLWPGGGPSSLANASTGMYPVTMEGTYNMYCNREPRFYVSVIFNEAWLGVDNRRVEYVQGGRDTDLTFDSPQNGYNVRKRISLDVFPRDGRHNYQPGILYRMADAYLGYAEALNESLDRPNDEVYKYVNLIRERAGIPNLEEGLTQEQMRIAIQQERRVEFNCEGIRFHDVRRWKLGEKYFGGRLYGMNHRGSVKSDDENNPNAFYKRTYYKSRTFNKRMYLWPVPQTQIDINSKLVQAPGY</sequence>
<evidence type="ECO:0000256" key="1">
    <source>
        <dbReference type="ARBA" id="ARBA00004442"/>
    </source>
</evidence>
<accession>K9EJ96</accession>
<dbReference type="Pfam" id="PF07980">
    <property type="entry name" value="SusD_RagB"/>
    <property type="match status" value="1"/>
</dbReference>
<dbReference type="OrthoDB" id="724176at2"/>
<dbReference type="InterPro" id="IPR033985">
    <property type="entry name" value="SusD-like_N"/>
</dbReference>
<reference evidence="8 9" key="1">
    <citation type="submission" date="2012-09" db="EMBL/GenBank/DDBJ databases">
        <title>The Genome Sequence of Bacteroides oleiciplenus YIT 12058.</title>
        <authorList>
            <consortium name="The Broad Institute Genome Sequencing Platform"/>
            <person name="Earl A."/>
            <person name="Ward D."/>
            <person name="Feldgarden M."/>
            <person name="Gevers D."/>
            <person name="Morotomi M."/>
            <person name="Walker B."/>
            <person name="Young S.K."/>
            <person name="Zeng Q."/>
            <person name="Gargeya S."/>
            <person name="Fitzgerald M."/>
            <person name="Haas B."/>
            <person name="Abouelleil A."/>
            <person name="Alvarado L."/>
            <person name="Arachchi H.M."/>
            <person name="Berlin A.M."/>
            <person name="Chapman S.B."/>
            <person name="Goldberg J."/>
            <person name="Griggs A."/>
            <person name="Gujja S."/>
            <person name="Hansen M."/>
            <person name="Howarth C."/>
            <person name="Imamovic A."/>
            <person name="Larimer J."/>
            <person name="McCowen C."/>
            <person name="Montmayeur A."/>
            <person name="Murphy C."/>
            <person name="Neiman D."/>
            <person name="Pearson M."/>
            <person name="Priest M."/>
            <person name="Roberts A."/>
            <person name="Saif S."/>
            <person name="Shea T."/>
            <person name="Sisk P."/>
            <person name="Sykes S."/>
            <person name="Wortman J."/>
            <person name="Nusbaum C."/>
            <person name="Birren B."/>
        </authorList>
    </citation>
    <scope>NUCLEOTIDE SEQUENCE [LARGE SCALE GENOMIC DNA]</scope>
    <source>
        <strain evidence="8 9">YIT 12058</strain>
    </source>
</reference>
<evidence type="ECO:0000259" key="7">
    <source>
        <dbReference type="Pfam" id="PF14322"/>
    </source>
</evidence>
<evidence type="ECO:0000256" key="2">
    <source>
        <dbReference type="ARBA" id="ARBA00006275"/>
    </source>
</evidence>
<evidence type="ECO:0008006" key="10">
    <source>
        <dbReference type="Google" id="ProtNLM"/>
    </source>
</evidence>
<comment type="caution">
    <text evidence="8">The sequence shown here is derived from an EMBL/GenBank/DDBJ whole genome shotgun (WGS) entry which is preliminary data.</text>
</comment>
<keyword evidence="3" id="KW-0732">Signal</keyword>
<evidence type="ECO:0000313" key="8">
    <source>
        <dbReference type="EMBL" id="EKU91012.1"/>
    </source>
</evidence>
<name>K9EJ96_9BACE</name>
<dbReference type="InterPro" id="IPR012944">
    <property type="entry name" value="SusD_RagB_dom"/>
</dbReference>
<comment type="similarity">
    <text evidence="2">Belongs to the SusD family.</text>
</comment>
<keyword evidence="9" id="KW-1185">Reference proteome</keyword>
<evidence type="ECO:0000259" key="6">
    <source>
        <dbReference type="Pfam" id="PF07980"/>
    </source>
</evidence>
<feature type="domain" description="SusD-like N-terminal" evidence="7">
    <location>
        <begin position="25"/>
        <end position="229"/>
    </location>
</feature>
<dbReference type="EMBL" id="ADLF01000009">
    <property type="protein sequence ID" value="EKU91012.1"/>
    <property type="molecule type" value="Genomic_DNA"/>
</dbReference>
<dbReference type="STRING" id="742727.HMPREF9447_02430"/>
<dbReference type="GO" id="GO:0009279">
    <property type="term" value="C:cell outer membrane"/>
    <property type="evidence" value="ECO:0007669"/>
    <property type="project" value="UniProtKB-SubCell"/>
</dbReference>
<dbReference type="AlphaFoldDB" id="K9EJ96"/>
<dbReference type="PATRIC" id="fig|742727.4.peg.2472"/>
<proteinExistence type="inferred from homology"/>